<proteinExistence type="predicted"/>
<evidence type="ECO:0000313" key="10">
    <source>
        <dbReference type="Proteomes" id="UP000680279"/>
    </source>
</evidence>
<evidence type="ECO:0000256" key="4">
    <source>
        <dbReference type="ARBA" id="ARBA00022692"/>
    </source>
</evidence>
<sequence length="398" mass="43464">MNASPATRGNLLFLIVSFLFWVSHFIYVPVLAPYIESQGGRYSFIGLVLGSYGVMQLLFRMPVGIISDLLKWRKPFIVMGLFLSVLSCLIFATTDHLGWILAARSIAGLAAATWVVFSVLYSSYFSDQQIARAMGSISLVVVLAQFFGMVVSGSIVDYWGWNAPFWIGGIISLAGLLLSMFIFESPDKIDREPIQLMALSSVFLEPVLLKVSALSIVAHGILFTTMFGFTSDYALKIGFEANQISLIVISFMVPHAVSTILTGKWFVPRLGKWRTLQSAFGSVALFTVLIPFVKTKLMLCILQGLNGFSLGLLYPVLLAMAIETIPQQKRATAMGVYQALYAVGMFVGPFLGGMLNSYAGIGGAFYLSGALGLLALIFSIIWKPQAEKSKKIKESVSS</sequence>
<feature type="transmembrane region" description="Helical" evidence="7">
    <location>
        <begin position="99"/>
        <end position="121"/>
    </location>
</feature>
<keyword evidence="3" id="KW-1003">Cell membrane</keyword>
<feature type="transmembrane region" description="Helical" evidence="7">
    <location>
        <begin position="75"/>
        <end position="93"/>
    </location>
</feature>
<dbReference type="EMBL" id="BOQT01000011">
    <property type="protein sequence ID" value="GIN21865.1"/>
    <property type="molecule type" value="Genomic_DNA"/>
</dbReference>
<evidence type="ECO:0000256" key="1">
    <source>
        <dbReference type="ARBA" id="ARBA00004651"/>
    </source>
</evidence>
<dbReference type="InterPro" id="IPR036259">
    <property type="entry name" value="MFS_trans_sf"/>
</dbReference>
<keyword evidence="10" id="KW-1185">Reference proteome</keyword>
<dbReference type="SUPFAM" id="SSF103473">
    <property type="entry name" value="MFS general substrate transporter"/>
    <property type="match status" value="1"/>
</dbReference>
<dbReference type="PROSITE" id="PS50850">
    <property type="entry name" value="MFS"/>
    <property type="match status" value="1"/>
</dbReference>
<evidence type="ECO:0000256" key="5">
    <source>
        <dbReference type="ARBA" id="ARBA00022989"/>
    </source>
</evidence>
<keyword evidence="4 7" id="KW-0812">Transmembrane</keyword>
<protein>
    <submittedName>
        <fullName evidence="9">MFS-type transporter YxlH</fullName>
    </submittedName>
</protein>
<keyword evidence="5 7" id="KW-1133">Transmembrane helix</keyword>
<name>A0ABQ4K825_9BACI</name>
<evidence type="ECO:0000313" key="9">
    <source>
        <dbReference type="EMBL" id="GIN21865.1"/>
    </source>
</evidence>
<dbReference type="RefSeq" id="WP_018706879.1">
    <property type="nucleotide sequence ID" value="NZ_BOQT01000011.1"/>
</dbReference>
<dbReference type="InterPro" id="IPR001958">
    <property type="entry name" value="Tet-R_TetA/multi-R_MdtG-like"/>
</dbReference>
<reference evidence="9 10" key="1">
    <citation type="submission" date="2021-03" db="EMBL/GenBank/DDBJ databases">
        <title>Antimicrobial resistance genes in bacteria isolated from Japanese honey, and their potential for conferring macrolide and lincosamide resistance in the American foulbrood pathogen Paenibacillus larvae.</title>
        <authorList>
            <person name="Okamoto M."/>
            <person name="Kumagai M."/>
            <person name="Kanamori H."/>
            <person name="Takamatsu D."/>
        </authorList>
    </citation>
    <scope>NUCLEOTIDE SEQUENCE [LARGE SCALE GENOMIC DNA]</scope>
    <source>
        <strain evidence="9 10">J1TS3</strain>
    </source>
</reference>
<evidence type="ECO:0000256" key="3">
    <source>
        <dbReference type="ARBA" id="ARBA00022475"/>
    </source>
</evidence>
<feature type="domain" description="Major facilitator superfamily (MFS) profile" evidence="8">
    <location>
        <begin position="9"/>
        <end position="387"/>
    </location>
</feature>
<dbReference type="PANTHER" id="PTHR43124">
    <property type="entry name" value="PURINE EFFLUX PUMP PBUE"/>
    <property type="match status" value="1"/>
</dbReference>
<keyword evidence="6 7" id="KW-0472">Membrane</keyword>
<dbReference type="PANTHER" id="PTHR43124:SF3">
    <property type="entry name" value="CHLORAMPHENICOL EFFLUX PUMP RV0191"/>
    <property type="match status" value="1"/>
</dbReference>
<comment type="subcellular location">
    <subcellularLocation>
        <location evidence="1">Cell membrane</location>
        <topology evidence="1">Multi-pass membrane protein</topology>
    </subcellularLocation>
</comment>
<dbReference type="Pfam" id="PF07690">
    <property type="entry name" value="MFS_1"/>
    <property type="match status" value="1"/>
</dbReference>
<keyword evidence="2" id="KW-0813">Transport</keyword>
<evidence type="ECO:0000256" key="7">
    <source>
        <dbReference type="SAM" id="Phobius"/>
    </source>
</evidence>
<feature type="transmembrane region" description="Helical" evidence="7">
    <location>
        <begin position="305"/>
        <end position="322"/>
    </location>
</feature>
<feature type="transmembrane region" description="Helical" evidence="7">
    <location>
        <begin position="12"/>
        <end position="35"/>
    </location>
</feature>
<evidence type="ECO:0000256" key="2">
    <source>
        <dbReference type="ARBA" id="ARBA00022448"/>
    </source>
</evidence>
<comment type="caution">
    <text evidence="9">The sequence shown here is derived from an EMBL/GenBank/DDBJ whole genome shotgun (WGS) entry which is preliminary data.</text>
</comment>
<feature type="transmembrane region" description="Helical" evidence="7">
    <location>
        <begin position="133"/>
        <end position="159"/>
    </location>
</feature>
<dbReference type="PRINTS" id="PR01035">
    <property type="entry name" value="TCRTETA"/>
</dbReference>
<evidence type="ECO:0000259" key="8">
    <source>
        <dbReference type="PROSITE" id="PS50850"/>
    </source>
</evidence>
<dbReference type="Proteomes" id="UP000680279">
    <property type="component" value="Unassembled WGS sequence"/>
</dbReference>
<dbReference type="InterPro" id="IPR050189">
    <property type="entry name" value="MFS_Efflux_Transporters"/>
</dbReference>
<organism evidence="9 10">
    <name type="scientific">Siminovitchia fordii</name>
    <dbReference type="NCBI Taxonomy" id="254759"/>
    <lineage>
        <taxon>Bacteria</taxon>
        <taxon>Bacillati</taxon>
        <taxon>Bacillota</taxon>
        <taxon>Bacilli</taxon>
        <taxon>Bacillales</taxon>
        <taxon>Bacillaceae</taxon>
        <taxon>Siminovitchia</taxon>
    </lineage>
</organism>
<feature type="transmembrane region" description="Helical" evidence="7">
    <location>
        <begin position="241"/>
        <end position="263"/>
    </location>
</feature>
<feature type="transmembrane region" description="Helical" evidence="7">
    <location>
        <begin position="207"/>
        <end position="229"/>
    </location>
</feature>
<dbReference type="InterPro" id="IPR011701">
    <property type="entry name" value="MFS"/>
</dbReference>
<dbReference type="InterPro" id="IPR020846">
    <property type="entry name" value="MFS_dom"/>
</dbReference>
<accession>A0ABQ4K825</accession>
<evidence type="ECO:0000256" key="6">
    <source>
        <dbReference type="ARBA" id="ARBA00023136"/>
    </source>
</evidence>
<feature type="transmembrane region" description="Helical" evidence="7">
    <location>
        <begin position="334"/>
        <end position="352"/>
    </location>
</feature>
<feature type="transmembrane region" description="Helical" evidence="7">
    <location>
        <begin position="275"/>
        <end position="293"/>
    </location>
</feature>
<dbReference type="Gene3D" id="1.20.1250.20">
    <property type="entry name" value="MFS general substrate transporter like domains"/>
    <property type="match status" value="2"/>
</dbReference>
<feature type="transmembrane region" description="Helical" evidence="7">
    <location>
        <begin position="165"/>
        <end position="186"/>
    </location>
</feature>
<gene>
    <name evidence="9" type="primary">yxlH</name>
    <name evidence="9" type="ORF">J1TS3_29990</name>
</gene>
<feature type="transmembrane region" description="Helical" evidence="7">
    <location>
        <begin position="358"/>
        <end position="382"/>
    </location>
</feature>
<feature type="transmembrane region" description="Helical" evidence="7">
    <location>
        <begin position="41"/>
        <end position="63"/>
    </location>
</feature>